<dbReference type="GO" id="GO:0012505">
    <property type="term" value="C:endomembrane system"/>
    <property type="evidence" value="ECO:0007669"/>
    <property type="project" value="UniProtKB-SubCell"/>
</dbReference>
<keyword evidence="4" id="KW-0808">Transferase</keyword>
<keyword evidence="7 10" id="KW-1133">Transmembrane helix</keyword>
<keyword evidence="3" id="KW-0328">Glycosyltransferase</keyword>
<organism evidence="12 13">
    <name type="scientific">Capra hircus</name>
    <name type="common">Goat</name>
    <dbReference type="NCBI Taxonomy" id="9925"/>
    <lineage>
        <taxon>Eukaryota</taxon>
        <taxon>Metazoa</taxon>
        <taxon>Chordata</taxon>
        <taxon>Craniata</taxon>
        <taxon>Vertebrata</taxon>
        <taxon>Euteleostomi</taxon>
        <taxon>Mammalia</taxon>
        <taxon>Eutheria</taxon>
        <taxon>Laurasiatheria</taxon>
        <taxon>Artiodactyla</taxon>
        <taxon>Ruminantia</taxon>
        <taxon>Pecora</taxon>
        <taxon>Bovidae</taxon>
        <taxon>Caprinae</taxon>
        <taxon>Capra</taxon>
    </lineage>
</organism>
<evidence type="ECO:0000256" key="7">
    <source>
        <dbReference type="ARBA" id="ARBA00022989"/>
    </source>
</evidence>
<dbReference type="PANTHER" id="PTHR10811">
    <property type="entry name" value="FRINGE-RELATED"/>
    <property type="match status" value="1"/>
</dbReference>
<reference evidence="12" key="2">
    <citation type="submission" date="2025-08" db="UniProtKB">
        <authorList>
            <consortium name="Ensembl"/>
        </authorList>
    </citation>
    <scope>IDENTIFICATION</scope>
</reference>
<evidence type="ECO:0000256" key="4">
    <source>
        <dbReference type="ARBA" id="ARBA00022679"/>
    </source>
</evidence>
<evidence type="ECO:0000256" key="9">
    <source>
        <dbReference type="ARBA" id="ARBA00037847"/>
    </source>
</evidence>
<evidence type="ECO:0000256" key="8">
    <source>
        <dbReference type="ARBA" id="ARBA00023136"/>
    </source>
</evidence>
<keyword evidence="5 10" id="KW-0812">Transmembrane</keyword>
<dbReference type="Gene3D" id="3.90.550.50">
    <property type="match status" value="2"/>
</dbReference>
<evidence type="ECO:0000256" key="1">
    <source>
        <dbReference type="ARBA" id="ARBA00004606"/>
    </source>
</evidence>
<evidence type="ECO:0000313" key="13">
    <source>
        <dbReference type="Proteomes" id="UP000291000"/>
    </source>
</evidence>
<reference evidence="12" key="3">
    <citation type="submission" date="2025-09" db="UniProtKB">
        <authorList>
            <consortium name="Ensembl"/>
        </authorList>
    </citation>
    <scope>IDENTIFICATION</scope>
</reference>
<evidence type="ECO:0000256" key="2">
    <source>
        <dbReference type="ARBA" id="ARBA00008661"/>
    </source>
</evidence>
<dbReference type="Pfam" id="PF02434">
    <property type="entry name" value="Fringe"/>
    <property type="match status" value="2"/>
</dbReference>
<feature type="domain" description="Fringe-like glycosyltransferase" evidence="11">
    <location>
        <begin position="133"/>
        <end position="242"/>
    </location>
</feature>
<evidence type="ECO:0000313" key="12">
    <source>
        <dbReference type="Ensembl" id="ENSCHIP00000033427.1"/>
    </source>
</evidence>
<evidence type="ECO:0000259" key="11">
    <source>
        <dbReference type="Pfam" id="PF02434"/>
    </source>
</evidence>
<dbReference type="STRING" id="9925.ENSCHIP00000033427"/>
<dbReference type="OMA" id="IWASEML"/>
<keyword evidence="8 10" id="KW-0472">Membrane</keyword>
<comment type="subcellular location">
    <subcellularLocation>
        <location evidence="9">Endomembrane system</location>
        <topology evidence="9">Single-pass membrane protein</topology>
    </subcellularLocation>
    <subcellularLocation>
        <location evidence="1">Membrane</location>
        <topology evidence="1">Single-pass type II membrane protein</topology>
    </subcellularLocation>
</comment>
<reference evidence="12 13" key="1">
    <citation type="submission" date="2016-04" db="EMBL/GenBank/DDBJ databases">
        <title>Polished mammalian reference genomes with single-molecule sequencing and chromosome conformation capture applied to the Capra hircus genome.</title>
        <authorList>
            <person name="Bickhart D.M."/>
            <person name="Koren S."/>
            <person name="Rosen B."/>
            <person name="Hastie A."/>
            <person name="Liachko I."/>
            <person name="Sullivan S.T."/>
            <person name="Burton J."/>
            <person name="Sayre B.L."/>
            <person name="Huson H.J."/>
            <person name="Lee J."/>
            <person name="Lam E."/>
            <person name="Kelley C.M."/>
            <person name="Hutchison J.L."/>
            <person name="Zhou Y."/>
            <person name="Sun J."/>
            <person name="Crisa A."/>
            <person name="Schwartz J.C."/>
            <person name="Hammond J.A."/>
            <person name="Schroeder S.G."/>
            <person name="Liu G.E."/>
            <person name="Dunham M."/>
            <person name="Shendure J."/>
            <person name="Sonstegard T.S."/>
            <person name="Phillippy A.M."/>
            <person name="Van Tassell C.P."/>
            <person name="Smith T.P."/>
        </authorList>
    </citation>
    <scope>NUCLEOTIDE SEQUENCE [LARGE SCALE GENOMIC DNA]</scope>
</reference>
<dbReference type="Ensembl" id="ENSCHIT00000041306.1">
    <property type="protein sequence ID" value="ENSCHIP00000033427.1"/>
    <property type="gene ID" value="ENSCHIG00000027006.1"/>
</dbReference>
<dbReference type="AlphaFoldDB" id="A0A452GAE3"/>
<evidence type="ECO:0000256" key="3">
    <source>
        <dbReference type="ARBA" id="ARBA00022676"/>
    </source>
</evidence>
<evidence type="ECO:0000256" key="10">
    <source>
        <dbReference type="SAM" id="Phobius"/>
    </source>
</evidence>
<protein>
    <recommendedName>
        <fullName evidence="11">Fringe-like glycosyltransferase domain-containing protein</fullName>
    </recommendedName>
</protein>
<name>A0A452GAE3_CAPHI</name>
<dbReference type="InterPro" id="IPR003378">
    <property type="entry name" value="Fringe-like_glycosylTrfase"/>
</dbReference>
<dbReference type="EMBL" id="LWLT01000004">
    <property type="status" value="NOT_ANNOTATED_CDS"/>
    <property type="molecule type" value="Genomic_DNA"/>
</dbReference>
<evidence type="ECO:0000256" key="6">
    <source>
        <dbReference type="ARBA" id="ARBA00022968"/>
    </source>
</evidence>
<comment type="similarity">
    <text evidence="2">Belongs to the glycosyltransferase 31 family.</text>
</comment>
<sequence length="262" mass="29239">MQCQLLWGLAGVLLTLLCMGLLSLRYHSSLSPQRVPKTPELSPPSPWPSELQLHDVFIVVKTTQAFHHCRQELQLNTWVSRTQPFIFSDSPDEGLQERLGSHLHSHPALSCKMAAEFDAFLASDLNWPIHASESQPHNCTRLTEFCFTTGGAGFCINYKLALKMAPWASGSHFMDISALIWLPDDSTVGYIVECKLGSLETLQLLEAAQLPEQVTLSYGIFEGKLNVINLHGPFSPEEGPSRFHSLHCLLYPDTPWCLQLVA</sequence>
<keyword evidence="6" id="KW-0735">Signal-anchor</keyword>
<dbReference type="GO" id="GO:0016757">
    <property type="term" value="F:glycosyltransferase activity"/>
    <property type="evidence" value="ECO:0007669"/>
    <property type="project" value="UniProtKB-KW"/>
</dbReference>
<dbReference type="GO" id="GO:0016020">
    <property type="term" value="C:membrane"/>
    <property type="evidence" value="ECO:0007669"/>
    <property type="project" value="UniProtKB-SubCell"/>
</dbReference>
<proteinExistence type="inferred from homology"/>
<dbReference type="GeneTree" id="ENSGT00940000159564"/>
<accession>A0A452GAE3</accession>
<dbReference type="Proteomes" id="UP000291000">
    <property type="component" value="Chromosome 3"/>
</dbReference>
<keyword evidence="13" id="KW-1185">Reference proteome</keyword>
<feature type="domain" description="Fringe-like glycosyltransferase" evidence="11">
    <location>
        <begin position="50"/>
        <end position="131"/>
    </location>
</feature>
<evidence type="ECO:0000256" key="5">
    <source>
        <dbReference type="ARBA" id="ARBA00022692"/>
    </source>
</evidence>
<feature type="transmembrane region" description="Helical" evidence="10">
    <location>
        <begin position="6"/>
        <end position="24"/>
    </location>
</feature>